<dbReference type="Pfam" id="PF02264">
    <property type="entry name" value="LamB"/>
    <property type="match status" value="1"/>
</dbReference>
<gene>
    <name evidence="11" type="primary">lamB_3</name>
    <name evidence="11" type="ORF">NCTC11214_05041</name>
</gene>
<evidence type="ECO:0000256" key="3">
    <source>
        <dbReference type="ARBA" id="ARBA00022448"/>
    </source>
</evidence>
<evidence type="ECO:0000256" key="4">
    <source>
        <dbReference type="ARBA" id="ARBA00022452"/>
    </source>
</evidence>
<keyword evidence="5" id="KW-0812">Transmembrane</keyword>
<dbReference type="AlphaFoldDB" id="A0A3S4EI64"/>
<proteinExistence type="inferred from homology"/>
<dbReference type="GO" id="GO:0015144">
    <property type="term" value="F:carbohydrate transmembrane transporter activity"/>
    <property type="evidence" value="ECO:0007669"/>
    <property type="project" value="TreeGrafter"/>
</dbReference>
<protein>
    <submittedName>
        <fullName evidence="11">Maltose-inducible porin</fullName>
    </submittedName>
</protein>
<dbReference type="PANTHER" id="PTHR38762">
    <property type="entry name" value="CRYPTIC OUTER MEMBRANE PORIN BGLH-RELATED"/>
    <property type="match status" value="1"/>
</dbReference>
<dbReference type="SUPFAM" id="SSF56935">
    <property type="entry name" value="Porins"/>
    <property type="match status" value="1"/>
</dbReference>
<comment type="subcellular location">
    <subcellularLocation>
        <location evidence="1">Cell outer membrane</location>
        <topology evidence="1">Multi-pass membrane protein</topology>
    </subcellularLocation>
</comment>
<dbReference type="Gene3D" id="2.40.170.10">
    <property type="entry name" value="Porin, LamB type"/>
    <property type="match status" value="1"/>
</dbReference>
<keyword evidence="6" id="KW-0406">Ion transport</keyword>
<name>A0A3S4EI64_SEROD</name>
<keyword evidence="4" id="KW-1134">Transmembrane beta strand</keyword>
<evidence type="ECO:0000313" key="12">
    <source>
        <dbReference type="Proteomes" id="UP000281391"/>
    </source>
</evidence>
<organism evidence="11 12">
    <name type="scientific">Serratia odorifera</name>
    <dbReference type="NCBI Taxonomy" id="618"/>
    <lineage>
        <taxon>Bacteria</taxon>
        <taxon>Pseudomonadati</taxon>
        <taxon>Pseudomonadota</taxon>
        <taxon>Gammaproteobacteria</taxon>
        <taxon>Enterobacterales</taxon>
        <taxon>Yersiniaceae</taxon>
        <taxon>Serratia</taxon>
    </lineage>
</organism>
<evidence type="ECO:0000256" key="6">
    <source>
        <dbReference type="ARBA" id="ARBA00023065"/>
    </source>
</evidence>
<dbReference type="GO" id="GO:0046930">
    <property type="term" value="C:pore complex"/>
    <property type="evidence" value="ECO:0007669"/>
    <property type="project" value="UniProtKB-KW"/>
</dbReference>
<keyword evidence="3" id="KW-0813">Transport</keyword>
<dbReference type="InterPro" id="IPR003192">
    <property type="entry name" value="Porin_LamB"/>
</dbReference>
<dbReference type="InterPro" id="IPR050286">
    <property type="entry name" value="G_neg_Bact_CarbUptk_Porin"/>
</dbReference>
<keyword evidence="8" id="KW-0472">Membrane</keyword>
<keyword evidence="10" id="KW-0732">Signal</keyword>
<dbReference type="EMBL" id="LR134117">
    <property type="protein sequence ID" value="VDZ64567.1"/>
    <property type="molecule type" value="Genomic_DNA"/>
</dbReference>
<dbReference type="GO" id="GO:0015288">
    <property type="term" value="F:porin activity"/>
    <property type="evidence" value="ECO:0007669"/>
    <property type="project" value="UniProtKB-KW"/>
</dbReference>
<dbReference type="InterPro" id="IPR036998">
    <property type="entry name" value="Porin_LamB_sf"/>
</dbReference>
<comment type="similarity">
    <text evidence="2">Belongs to the porin LamB (TC 1.B.3) family.</text>
</comment>
<dbReference type="PANTHER" id="PTHR38762:SF1">
    <property type="entry name" value="CRYPTIC OUTER MEMBRANE PORIN BGLH-RELATED"/>
    <property type="match status" value="1"/>
</dbReference>
<accession>A0A3S4EI64</accession>
<keyword evidence="7" id="KW-0626">Porin</keyword>
<feature type="signal peptide" evidence="10">
    <location>
        <begin position="1"/>
        <end position="23"/>
    </location>
</feature>
<dbReference type="GO" id="GO:0009279">
    <property type="term" value="C:cell outer membrane"/>
    <property type="evidence" value="ECO:0007669"/>
    <property type="project" value="UniProtKB-SubCell"/>
</dbReference>
<evidence type="ECO:0000256" key="2">
    <source>
        <dbReference type="ARBA" id="ARBA00007055"/>
    </source>
</evidence>
<reference evidence="11 12" key="1">
    <citation type="submission" date="2018-12" db="EMBL/GenBank/DDBJ databases">
        <authorList>
            <consortium name="Pathogen Informatics"/>
        </authorList>
    </citation>
    <scope>NUCLEOTIDE SEQUENCE [LARGE SCALE GENOMIC DNA]</scope>
    <source>
        <strain evidence="11 12">NCTC11214</strain>
    </source>
</reference>
<evidence type="ECO:0000256" key="10">
    <source>
        <dbReference type="SAM" id="SignalP"/>
    </source>
</evidence>
<evidence type="ECO:0000313" key="11">
    <source>
        <dbReference type="EMBL" id="VDZ64567.1"/>
    </source>
</evidence>
<dbReference type="KEGG" id="sof:NCTC11214_05041"/>
<keyword evidence="9" id="KW-0998">Cell outer membrane</keyword>
<evidence type="ECO:0000256" key="1">
    <source>
        <dbReference type="ARBA" id="ARBA00004571"/>
    </source>
</evidence>
<evidence type="ECO:0000256" key="8">
    <source>
        <dbReference type="ARBA" id="ARBA00023136"/>
    </source>
</evidence>
<dbReference type="GO" id="GO:0006811">
    <property type="term" value="P:monoatomic ion transport"/>
    <property type="evidence" value="ECO:0007669"/>
    <property type="project" value="UniProtKB-KW"/>
</dbReference>
<evidence type="ECO:0000256" key="7">
    <source>
        <dbReference type="ARBA" id="ARBA00023114"/>
    </source>
</evidence>
<dbReference type="Proteomes" id="UP000281391">
    <property type="component" value="Chromosome"/>
</dbReference>
<evidence type="ECO:0000256" key="5">
    <source>
        <dbReference type="ARBA" id="ARBA00022692"/>
    </source>
</evidence>
<evidence type="ECO:0000256" key="9">
    <source>
        <dbReference type="ARBA" id="ARBA00023237"/>
    </source>
</evidence>
<dbReference type="GO" id="GO:0015774">
    <property type="term" value="P:polysaccharide transport"/>
    <property type="evidence" value="ECO:0007669"/>
    <property type="project" value="TreeGrafter"/>
</dbReference>
<feature type="chain" id="PRO_5018707875" evidence="10">
    <location>
        <begin position="24"/>
        <end position="91"/>
    </location>
</feature>
<sequence>MNTKLRSVSVALAMALTAPAVFAIDFHGYLRSGVGVSRDGGLEEWQKNKVGRLGNESDTYGEIELGAEVYKKNDVSFYVNSMVSMVFRRFQ</sequence>